<protein>
    <submittedName>
        <fullName evidence="2">Uncharacterized protein</fullName>
    </submittedName>
</protein>
<dbReference type="Proteomes" id="UP000077266">
    <property type="component" value="Unassembled WGS sequence"/>
</dbReference>
<keyword evidence="3" id="KW-1185">Reference proteome</keyword>
<reference evidence="2 3" key="1">
    <citation type="journal article" date="2016" name="Mol. Biol. Evol.">
        <title>Comparative Genomics of Early-Diverging Mushroom-Forming Fungi Provides Insights into the Origins of Lignocellulose Decay Capabilities.</title>
        <authorList>
            <person name="Nagy L.G."/>
            <person name="Riley R."/>
            <person name="Tritt A."/>
            <person name="Adam C."/>
            <person name="Daum C."/>
            <person name="Floudas D."/>
            <person name="Sun H."/>
            <person name="Yadav J.S."/>
            <person name="Pangilinan J."/>
            <person name="Larsson K.H."/>
            <person name="Matsuura K."/>
            <person name="Barry K."/>
            <person name="Labutti K."/>
            <person name="Kuo R."/>
            <person name="Ohm R.A."/>
            <person name="Bhattacharya S.S."/>
            <person name="Shirouzu T."/>
            <person name="Yoshinaga Y."/>
            <person name="Martin F.M."/>
            <person name="Grigoriev I.V."/>
            <person name="Hibbett D.S."/>
        </authorList>
    </citation>
    <scope>NUCLEOTIDE SEQUENCE [LARGE SCALE GENOMIC DNA]</scope>
    <source>
        <strain evidence="2 3">HHB12029</strain>
    </source>
</reference>
<accession>A0A166NJZ7</accession>
<feature type="compositionally biased region" description="Polar residues" evidence="1">
    <location>
        <begin position="399"/>
        <end position="418"/>
    </location>
</feature>
<proteinExistence type="predicted"/>
<evidence type="ECO:0000313" key="2">
    <source>
        <dbReference type="EMBL" id="KZV79243.1"/>
    </source>
</evidence>
<feature type="compositionally biased region" description="Pro residues" evidence="1">
    <location>
        <begin position="428"/>
        <end position="444"/>
    </location>
</feature>
<evidence type="ECO:0000313" key="3">
    <source>
        <dbReference type="Proteomes" id="UP000077266"/>
    </source>
</evidence>
<gene>
    <name evidence="2" type="ORF">EXIGLDRAFT_782602</name>
</gene>
<sequence>MANSSTASPVQPTKYLSDDDFATSGIQNYKLFCDEICQPLLAAAKSGPPELYAWLGKTNEIVTTGGLEVPPPPMSCVRDTGHGLHVIASPWANMAIMEDSDIHADFACEFDLPRRDRNPTPSEKAADLEHQDRYFSAEILAHIFLSYRVTYIQRKHADTPEEETILANAWVLATARACRELIRLTDFALLSNMSFAVVCCIVDLGAHLVDDIWPAALMTPDRVDAAERGLTSDADDEPSISFDDYEHLGFLPLVLPCNRCASSLPTSEHGRPRICTFARRDANPGPRVCLACLKTNEAKHCLLAFCPAVVPKRITIVISDSEESDSPVAVARSPPGPPPARSTVHSRKRKTNVVGLPPPKRGKMTLEAMLEPTPQKLPPPKKRTLTRRGPSTPLVASSDLPSVRSTGLRRTSNESAVSSRDDALLPPSIHPSPRPISPSPPPLSPSNSAGSSFAPTHHPRDATSTVSGETIDVPLVDLEALVTYYESLQSLQGLIDVEGAARRSRDVIETARRALGDLANLQEQINLRRRYLASLQGDLAEADTDLANTESNAQQ</sequence>
<name>A0A166NJZ7_EXIGL</name>
<organism evidence="2 3">
    <name type="scientific">Exidia glandulosa HHB12029</name>
    <dbReference type="NCBI Taxonomy" id="1314781"/>
    <lineage>
        <taxon>Eukaryota</taxon>
        <taxon>Fungi</taxon>
        <taxon>Dikarya</taxon>
        <taxon>Basidiomycota</taxon>
        <taxon>Agaricomycotina</taxon>
        <taxon>Agaricomycetes</taxon>
        <taxon>Auriculariales</taxon>
        <taxon>Exidiaceae</taxon>
        <taxon>Exidia</taxon>
    </lineage>
</organism>
<dbReference type="InParanoid" id="A0A166NJZ7"/>
<feature type="region of interest" description="Disordered" evidence="1">
    <location>
        <begin position="321"/>
        <end position="466"/>
    </location>
</feature>
<dbReference type="EMBL" id="KV426652">
    <property type="protein sequence ID" value="KZV79243.1"/>
    <property type="molecule type" value="Genomic_DNA"/>
</dbReference>
<dbReference type="AlphaFoldDB" id="A0A166NJZ7"/>
<evidence type="ECO:0000256" key="1">
    <source>
        <dbReference type="SAM" id="MobiDB-lite"/>
    </source>
</evidence>
<feature type="compositionally biased region" description="Low complexity" evidence="1">
    <location>
        <begin position="445"/>
        <end position="455"/>
    </location>
</feature>